<evidence type="ECO:0000313" key="1">
    <source>
        <dbReference type="EMBL" id="CAF4879005.1"/>
    </source>
</evidence>
<proteinExistence type="predicted"/>
<dbReference type="EMBL" id="CAJOBZ010000026">
    <property type="protein sequence ID" value="CAF4879005.1"/>
    <property type="molecule type" value="Genomic_DNA"/>
</dbReference>
<name>A0A821TU82_9NEOP</name>
<protein>
    <submittedName>
        <fullName evidence="1">Uncharacterized protein</fullName>
    </submittedName>
</protein>
<accession>A0A821TU82</accession>
<keyword evidence="2" id="KW-1185">Reference proteome</keyword>
<dbReference type="Proteomes" id="UP000663880">
    <property type="component" value="Unassembled WGS sequence"/>
</dbReference>
<organism evidence="1 2">
    <name type="scientific">Pieris macdunnoughi</name>
    <dbReference type="NCBI Taxonomy" id="345717"/>
    <lineage>
        <taxon>Eukaryota</taxon>
        <taxon>Metazoa</taxon>
        <taxon>Ecdysozoa</taxon>
        <taxon>Arthropoda</taxon>
        <taxon>Hexapoda</taxon>
        <taxon>Insecta</taxon>
        <taxon>Pterygota</taxon>
        <taxon>Neoptera</taxon>
        <taxon>Endopterygota</taxon>
        <taxon>Lepidoptera</taxon>
        <taxon>Glossata</taxon>
        <taxon>Ditrysia</taxon>
        <taxon>Papilionoidea</taxon>
        <taxon>Pieridae</taxon>
        <taxon>Pierinae</taxon>
        <taxon>Pieris</taxon>
    </lineage>
</organism>
<dbReference type="OrthoDB" id="7435479at2759"/>
<comment type="caution">
    <text evidence="1">The sequence shown here is derived from an EMBL/GenBank/DDBJ whole genome shotgun (WGS) entry which is preliminary data.</text>
</comment>
<sequence>MKDSFDLNSRKTREMRCRATSTYPLLIEQARVVPKFTYLGSIFTETGENGITFRITKADGQYQASLVITEVNTTSQTKSYDIERVDGGETWKVTKTTTQQHQIFVRCLCQILGIFSPRESLIISYGKV</sequence>
<dbReference type="AlphaFoldDB" id="A0A821TU82"/>
<gene>
    <name evidence="1" type="ORF">PMACD_LOCUS9441</name>
</gene>
<evidence type="ECO:0000313" key="2">
    <source>
        <dbReference type="Proteomes" id="UP000663880"/>
    </source>
</evidence>
<reference evidence="1" key="1">
    <citation type="submission" date="2021-02" db="EMBL/GenBank/DDBJ databases">
        <authorList>
            <person name="Steward A R."/>
        </authorList>
    </citation>
    <scope>NUCLEOTIDE SEQUENCE</scope>
</reference>